<dbReference type="InterPro" id="IPR015424">
    <property type="entry name" value="PyrdxlP-dep_Trfase"/>
</dbReference>
<dbReference type="EMBL" id="LOSJ02000002">
    <property type="protein sequence ID" value="PNM58047.1"/>
    <property type="molecule type" value="Genomic_DNA"/>
</dbReference>
<dbReference type="InterPro" id="IPR015422">
    <property type="entry name" value="PyrdxlP-dep_Trfase_small"/>
</dbReference>
<evidence type="ECO:0000313" key="3">
    <source>
        <dbReference type="EMBL" id="PNM58047.1"/>
    </source>
</evidence>
<dbReference type="PANTHER" id="PTHR43586">
    <property type="entry name" value="CYSTEINE DESULFURASE"/>
    <property type="match status" value="1"/>
</dbReference>
<proteinExistence type="predicted"/>
<evidence type="ECO:0000256" key="1">
    <source>
        <dbReference type="ARBA" id="ARBA00022898"/>
    </source>
</evidence>
<dbReference type="OrthoDB" id="7592443at2"/>
<dbReference type="Gene3D" id="3.90.1150.10">
    <property type="entry name" value="Aspartate Aminotransferase, domain 1"/>
    <property type="match status" value="1"/>
</dbReference>
<dbReference type="InterPro" id="IPR015421">
    <property type="entry name" value="PyrdxlP-dep_Trfase_major"/>
</dbReference>
<dbReference type="InterPro" id="IPR011340">
    <property type="entry name" value="Cys_dSase-rel"/>
</dbReference>
<dbReference type="AlphaFoldDB" id="A0A2J9V2P3"/>
<dbReference type="Gene3D" id="3.40.640.10">
    <property type="entry name" value="Type I PLP-dependent aspartate aminotransferase-like (Major domain)"/>
    <property type="match status" value="1"/>
</dbReference>
<protein>
    <submittedName>
        <fullName evidence="3">Cysteine desulfurase-like protein</fullName>
    </submittedName>
</protein>
<reference evidence="3" key="1">
    <citation type="submission" date="2017-12" db="EMBL/GenBank/DDBJ databases">
        <title>FDA dAtabase for Regulatory Grade micrObial Sequences (FDA-ARGOS): Supporting development and validation of Infectious Disease Dx tests.</title>
        <authorList>
            <person name="Hoffmann M."/>
            <person name="Allard M."/>
            <person name="Evans P."/>
            <person name="Brown E."/>
            <person name="Tallon L.J."/>
            <person name="Sadzewicz L."/>
            <person name="Sengamalay N."/>
            <person name="Ott S."/>
            <person name="Godinez A."/>
            <person name="Nagaraj S."/>
            <person name="Vavikolanu K."/>
            <person name="Aluvathingal J."/>
            <person name="Nadendla S."/>
            <person name="Hobson J."/>
            <person name="Sichtig H."/>
        </authorList>
    </citation>
    <scope>NUCLEOTIDE SEQUENCE [LARGE SCALE GENOMIC DNA]</scope>
    <source>
        <strain evidence="3">FDAARGOS_113</strain>
    </source>
</reference>
<evidence type="ECO:0000313" key="4">
    <source>
        <dbReference type="Proteomes" id="UP000053748"/>
    </source>
</evidence>
<sequence>MVAMRFTPELVREQFPALSQKVNDKPVVFFDGPGGSQVPQSVLDAMVAYLGRYNANLGGHYFSSHKTVELVQSAREHVQALLNAPSPESIVFGPNMTSLTFQFSRALSRDWQPGDEVIVTALDHYSNVSSWQQAAHDKGATVHQARVNTEDCTLDQTHLLSLINSRTRLVAVTYASNTTGSLVNLSAIVEAAHQVGAMVYVDAVHYLPHHLPDVQALGCDFLACSAYKFFGPHVGIVYVAPRWQNVIMPYKVEPATNQGPGRFETGTLNFEGLAGVIAAVQYLAQWGDPKETLRERLVASYQQYQQHEQQLSEYFLQKLAKLPDIQLHGLHSASAELRTPTFALTIKHCAPQRIAQLLGELNLCVWNGHFYALGLVRQLGLEDVGGVLRIGLMHYNTTEEIDRLFDVLSAHLPTLLHK</sequence>
<feature type="domain" description="Aminotransferase class V" evidence="2">
    <location>
        <begin position="28"/>
        <end position="404"/>
    </location>
</feature>
<dbReference type="SUPFAM" id="SSF53383">
    <property type="entry name" value="PLP-dependent transferases"/>
    <property type="match status" value="1"/>
</dbReference>
<keyword evidence="4" id="KW-1185">Reference proteome</keyword>
<dbReference type="InterPro" id="IPR000192">
    <property type="entry name" value="Aminotrans_V_dom"/>
</dbReference>
<dbReference type="NCBIfam" id="TIGR01976">
    <property type="entry name" value="am_tr_V_VC1184"/>
    <property type="match status" value="1"/>
</dbReference>
<name>A0A2J9V2P3_VIBMI</name>
<comment type="caution">
    <text evidence="3">The sequence shown here is derived from an EMBL/GenBank/DDBJ whole genome shotgun (WGS) entry which is preliminary data.</text>
</comment>
<dbReference type="Pfam" id="PF00266">
    <property type="entry name" value="Aminotran_5"/>
    <property type="match status" value="1"/>
</dbReference>
<keyword evidence="1" id="KW-0663">Pyridoxal phosphate</keyword>
<organism evidence="3 4">
    <name type="scientific">Vibrio mimicus</name>
    <dbReference type="NCBI Taxonomy" id="674"/>
    <lineage>
        <taxon>Bacteria</taxon>
        <taxon>Pseudomonadati</taxon>
        <taxon>Pseudomonadota</taxon>
        <taxon>Gammaproteobacteria</taxon>
        <taxon>Vibrionales</taxon>
        <taxon>Vibrionaceae</taxon>
        <taxon>Vibrio</taxon>
    </lineage>
</organism>
<accession>A0A2J9V2P3</accession>
<dbReference type="PANTHER" id="PTHR43586:SF21">
    <property type="entry name" value="PYRIDOXAL PHOSPHATE (PLP)-DEPENDENT ASPARTATE AMINOTRANSFERASE SUPERFAMILY"/>
    <property type="match status" value="1"/>
</dbReference>
<evidence type="ECO:0000259" key="2">
    <source>
        <dbReference type="Pfam" id="PF00266"/>
    </source>
</evidence>
<gene>
    <name evidence="3" type="ORF">AL544_019325</name>
</gene>
<dbReference type="Proteomes" id="UP000053748">
    <property type="component" value="Unassembled WGS sequence"/>
</dbReference>